<dbReference type="PANTHER" id="PTHR12925:SF0">
    <property type="entry name" value="PROTEIN HIKESHI"/>
    <property type="match status" value="1"/>
</dbReference>
<dbReference type="GO" id="GO:0006606">
    <property type="term" value="P:protein import into nucleus"/>
    <property type="evidence" value="ECO:0007669"/>
    <property type="project" value="TreeGrafter"/>
</dbReference>
<dbReference type="InterPro" id="IPR008493">
    <property type="entry name" value="Hikeshi-like_N"/>
</dbReference>
<dbReference type="GO" id="GO:0061608">
    <property type="term" value="F:nuclear import signal receptor activity"/>
    <property type="evidence" value="ECO:0007669"/>
    <property type="project" value="TreeGrafter"/>
</dbReference>
<sequence length="212" mass="23793">MFGSVCSGRPVQLAEQVQNNKFTINIENGSKISHVALFLLPNAEFDQSFQALIYFQLPNQDFKLFGSISSMKPSAIFKLNNGGNNNKTSQILDDIEMDSEDPPIVNPQDNIVVGISIEPTDEAERQLQAMKEQASVLRSPQKQLASVPFNSSVPTNPNDTAILASKIVKHAYNYLTGFIDSQGKVSIKYFDTWWDKFRTRLQNDPKFLESQD</sequence>
<protein>
    <recommendedName>
        <fullName evidence="6">Hikeshi-like domain-containing protein</fullName>
    </recommendedName>
</protein>
<dbReference type="InterPro" id="IPR031318">
    <property type="entry name" value="OPI10"/>
</dbReference>
<comment type="similarity">
    <text evidence="1">Belongs to the OPI10 family.</text>
</comment>
<dbReference type="EMBL" id="JAEUBF010000781">
    <property type="protein sequence ID" value="KAH3675139.1"/>
    <property type="molecule type" value="Genomic_DNA"/>
</dbReference>
<evidence type="ECO:0000259" key="3">
    <source>
        <dbReference type="Pfam" id="PF21057"/>
    </source>
</evidence>
<reference evidence="4" key="1">
    <citation type="journal article" date="2021" name="Open Biol.">
        <title>Shared evolutionary footprints suggest mitochondrial oxidative damage underlies multiple complex I losses in fungi.</title>
        <authorList>
            <person name="Schikora-Tamarit M.A."/>
            <person name="Marcet-Houben M."/>
            <person name="Nosek J."/>
            <person name="Gabaldon T."/>
        </authorList>
    </citation>
    <scope>NUCLEOTIDE SEQUENCE</scope>
    <source>
        <strain evidence="4">CBS6341</strain>
    </source>
</reference>
<dbReference type="OrthoDB" id="10248398at2759"/>
<feature type="domain" description="Hikeshi-like N-terminal" evidence="2">
    <location>
        <begin position="5"/>
        <end position="133"/>
    </location>
</feature>
<dbReference type="GO" id="GO:0005829">
    <property type="term" value="C:cytosol"/>
    <property type="evidence" value="ECO:0007669"/>
    <property type="project" value="TreeGrafter"/>
</dbReference>
<evidence type="ECO:0000259" key="2">
    <source>
        <dbReference type="Pfam" id="PF05603"/>
    </source>
</evidence>
<keyword evidence="5" id="KW-1185">Reference proteome</keyword>
<evidence type="ECO:0000313" key="4">
    <source>
        <dbReference type="EMBL" id="KAH3675139.1"/>
    </source>
</evidence>
<evidence type="ECO:0008006" key="6">
    <source>
        <dbReference type="Google" id="ProtNLM"/>
    </source>
</evidence>
<proteinExistence type="inferred from homology"/>
<dbReference type="GO" id="GO:0005634">
    <property type="term" value="C:nucleus"/>
    <property type="evidence" value="ECO:0007669"/>
    <property type="project" value="TreeGrafter"/>
</dbReference>
<gene>
    <name evidence="4" type="ORF">WICMUC_002795</name>
</gene>
<name>A0A9P8TDU4_9ASCO</name>
<dbReference type="AlphaFoldDB" id="A0A9P8TDU4"/>
<dbReference type="Pfam" id="PF21057">
    <property type="entry name" value="Hikeshi-like_C"/>
    <property type="match status" value="1"/>
</dbReference>
<evidence type="ECO:0000256" key="1">
    <source>
        <dbReference type="ARBA" id="ARBA00006623"/>
    </source>
</evidence>
<accession>A0A9P8TDU4</accession>
<organism evidence="4 5">
    <name type="scientific">Wickerhamomyces mucosus</name>
    <dbReference type="NCBI Taxonomy" id="1378264"/>
    <lineage>
        <taxon>Eukaryota</taxon>
        <taxon>Fungi</taxon>
        <taxon>Dikarya</taxon>
        <taxon>Ascomycota</taxon>
        <taxon>Saccharomycotina</taxon>
        <taxon>Saccharomycetes</taxon>
        <taxon>Phaffomycetales</taxon>
        <taxon>Wickerhamomycetaceae</taxon>
        <taxon>Wickerhamomyces</taxon>
    </lineage>
</organism>
<dbReference type="Proteomes" id="UP000769528">
    <property type="component" value="Unassembled WGS sequence"/>
</dbReference>
<comment type="caution">
    <text evidence="4">The sequence shown here is derived from an EMBL/GenBank/DDBJ whole genome shotgun (WGS) entry which is preliminary data.</text>
</comment>
<feature type="domain" description="Hikeshi-like C-terminal" evidence="3">
    <location>
        <begin position="159"/>
        <end position="209"/>
    </location>
</feature>
<evidence type="ECO:0000313" key="5">
    <source>
        <dbReference type="Proteomes" id="UP000769528"/>
    </source>
</evidence>
<dbReference type="InterPro" id="IPR048364">
    <property type="entry name" value="Hikeshi-like_C"/>
</dbReference>
<dbReference type="Pfam" id="PF05603">
    <property type="entry name" value="Hikeshi-like_N"/>
    <property type="match status" value="1"/>
</dbReference>
<reference evidence="4" key="2">
    <citation type="submission" date="2021-01" db="EMBL/GenBank/DDBJ databases">
        <authorList>
            <person name="Schikora-Tamarit M.A."/>
        </authorList>
    </citation>
    <scope>NUCLEOTIDE SEQUENCE</scope>
    <source>
        <strain evidence="4">CBS6341</strain>
    </source>
</reference>
<dbReference type="PANTHER" id="PTHR12925">
    <property type="entry name" value="HIKESHI FAMILY MEMBER"/>
    <property type="match status" value="1"/>
</dbReference>